<keyword evidence="2" id="KW-0378">Hydrolase</keyword>
<dbReference type="OrthoDB" id="6380398at2759"/>
<feature type="domain" description="Peptidase S1" evidence="5">
    <location>
        <begin position="61"/>
        <end position="233"/>
    </location>
</feature>
<dbReference type="PANTHER" id="PTHR24276">
    <property type="entry name" value="POLYSERASE-RELATED"/>
    <property type="match status" value="1"/>
</dbReference>
<evidence type="ECO:0000259" key="5">
    <source>
        <dbReference type="SMART" id="SM00020"/>
    </source>
</evidence>
<evidence type="ECO:0000256" key="4">
    <source>
        <dbReference type="ARBA" id="ARBA00023157"/>
    </source>
</evidence>
<evidence type="ECO:0000256" key="3">
    <source>
        <dbReference type="ARBA" id="ARBA00022825"/>
    </source>
</evidence>
<accession>A0A8J9UQT7</accession>
<dbReference type="Pfam" id="PF00089">
    <property type="entry name" value="Trypsin"/>
    <property type="match status" value="2"/>
</dbReference>
<feature type="non-terminal residue" evidence="6">
    <location>
        <position position="523"/>
    </location>
</feature>
<proteinExistence type="predicted"/>
<evidence type="ECO:0000256" key="2">
    <source>
        <dbReference type="ARBA" id="ARBA00022801"/>
    </source>
</evidence>
<keyword evidence="7" id="KW-1185">Reference proteome</keyword>
<dbReference type="InterPro" id="IPR050430">
    <property type="entry name" value="Peptidase_S1"/>
</dbReference>
<keyword evidence="1" id="KW-0645">Protease</keyword>
<dbReference type="InterPro" id="IPR043504">
    <property type="entry name" value="Peptidase_S1_PA_chymotrypsin"/>
</dbReference>
<dbReference type="InterPro" id="IPR009003">
    <property type="entry name" value="Peptidase_S1_PA"/>
</dbReference>
<evidence type="ECO:0000256" key="1">
    <source>
        <dbReference type="ARBA" id="ARBA00022670"/>
    </source>
</evidence>
<dbReference type="InterPro" id="IPR001254">
    <property type="entry name" value="Trypsin_dom"/>
</dbReference>
<dbReference type="GO" id="GO:0004252">
    <property type="term" value="F:serine-type endopeptidase activity"/>
    <property type="evidence" value="ECO:0007669"/>
    <property type="project" value="InterPro"/>
</dbReference>
<dbReference type="Proteomes" id="UP000838878">
    <property type="component" value="Chromosome 12"/>
</dbReference>
<reference evidence="6" key="1">
    <citation type="submission" date="2021-12" db="EMBL/GenBank/DDBJ databases">
        <authorList>
            <person name="Martin H S."/>
        </authorList>
    </citation>
    <scope>NUCLEOTIDE SEQUENCE</scope>
</reference>
<evidence type="ECO:0000313" key="6">
    <source>
        <dbReference type="EMBL" id="CAH0718022.1"/>
    </source>
</evidence>
<gene>
    <name evidence="6" type="ORF">BINO364_LOCUS4564</name>
</gene>
<dbReference type="Gene3D" id="2.40.10.10">
    <property type="entry name" value="Trypsin-like serine proteases"/>
    <property type="match status" value="3"/>
</dbReference>
<dbReference type="EMBL" id="OV170232">
    <property type="protein sequence ID" value="CAH0718022.1"/>
    <property type="molecule type" value="Genomic_DNA"/>
</dbReference>
<dbReference type="AlphaFoldDB" id="A0A8J9UQT7"/>
<sequence>MKENSNNNSEFIATIHYVFKENSNFTDNKVVDYDDVYIKSYIDTFLSNLQDLKEEFNIHENYVGINREIVDLLYKDNEKLLNDLNENEFNVTESDKGNIDENEFWAFLTVRVGSSFYNSGGEVIPILEIYFHPEYDPKSLKNNICLLRLIRHLKFKTRIRKIKKIDFDRNGHNLASNTPGITVVGWGAKSRDVGGPGISDGKLMGVISFGSPVCGMPDAPTVFTKLGYYADWIEQVMEQDVSTSKKRIPLKPIQDRYELYSSNISSKPTTFKIPPISFDTTTPIPVPISKVDSQLRIIDENVFKDFLKSIFNSKEIEEYKDILKEIGKKPEKIYDNPKIDDATETHEITTLDEFDETSGAEAYTKMEEFSSEQMTTKNNAYSIMNKNVPVTEIYDNEIAKLTANEDLEKIVEEEIAEPDKVSSEQKPTNESILTLLYIPDEHKNENEKLSSIEKNNKEVLDNEGMSIASDNYNFDDLTKTKDSDNVLPETELYELLSEVIGEECRVVRLNFKIWLIFSYVVHC</sequence>
<dbReference type="GO" id="GO:0006508">
    <property type="term" value="P:proteolysis"/>
    <property type="evidence" value="ECO:0007669"/>
    <property type="project" value="UniProtKB-KW"/>
</dbReference>
<keyword evidence="4" id="KW-1015">Disulfide bond</keyword>
<keyword evidence="3" id="KW-0720">Serine protease</keyword>
<dbReference type="PANTHER" id="PTHR24276:SF98">
    <property type="entry name" value="FI18310P1-RELATED"/>
    <property type="match status" value="1"/>
</dbReference>
<protein>
    <recommendedName>
        <fullName evidence="5">Peptidase S1 domain-containing protein</fullName>
    </recommendedName>
</protein>
<dbReference type="SUPFAM" id="SSF50494">
    <property type="entry name" value="Trypsin-like serine proteases"/>
    <property type="match status" value="1"/>
</dbReference>
<name>A0A8J9UQT7_9NEOP</name>
<evidence type="ECO:0000313" key="7">
    <source>
        <dbReference type="Proteomes" id="UP000838878"/>
    </source>
</evidence>
<organism evidence="6 7">
    <name type="scientific">Brenthis ino</name>
    <name type="common">lesser marbled fritillary</name>
    <dbReference type="NCBI Taxonomy" id="405034"/>
    <lineage>
        <taxon>Eukaryota</taxon>
        <taxon>Metazoa</taxon>
        <taxon>Ecdysozoa</taxon>
        <taxon>Arthropoda</taxon>
        <taxon>Hexapoda</taxon>
        <taxon>Insecta</taxon>
        <taxon>Pterygota</taxon>
        <taxon>Neoptera</taxon>
        <taxon>Endopterygota</taxon>
        <taxon>Lepidoptera</taxon>
        <taxon>Glossata</taxon>
        <taxon>Ditrysia</taxon>
        <taxon>Papilionoidea</taxon>
        <taxon>Nymphalidae</taxon>
        <taxon>Heliconiinae</taxon>
        <taxon>Argynnini</taxon>
        <taxon>Brenthis</taxon>
    </lineage>
</organism>
<dbReference type="SMART" id="SM00020">
    <property type="entry name" value="Tryp_SPc"/>
    <property type="match status" value="1"/>
</dbReference>